<proteinExistence type="predicted"/>
<dbReference type="Proteomes" id="UP001165367">
    <property type="component" value="Unassembled WGS sequence"/>
</dbReference>
<sequence>MCSIKKLFIFFTLFVFISGISAQSKIADCLREELMTSTPQQLNKLTDQLVLSLPGKRFYLVGESHTFLANNDLQLELLRSLHGQGVYNVACELPHATCFLYNQFLETGDEQILADLRPAATYKLLKKVREFNLSLPKEQQIRYYGIDYSDPQHGLRNLYKSLRSIRSYVTSKSLPLDTLIGHYLSKDSISMSDARLLCPQLNESLRSEEERYRSHFGIFYDDLLLMSSNMLGYKANRDNSIFMGFTLLYRLLEKRQQTAPKFLAFYGIGHMVDLGGMLEENDGSPVKGGVVKIGIQYVNCWGGWTVPSLQTTGLYKMDKKELAQLIAYCEAQPWQAALLAGKNCLSAKRGTSLDAVFIFNRYGDRKMNSWKFD</sequence>
<dbReference type="EMBL" id="JAKLTR010000007">
    <property type="protein sequence ID" value="MCG2615076.1"/>
    <property type="molecule type" value="Genomic_DNA"/>
</dbReference>
<organism evidence="1 2">
    <name type="scientific">Terrimonas ginsenosidimutans</name>
    <dbReference type="NCBI Taxonomy" id="2908004"/>
    <lineage>
        <taxon>Bacteria</taxon>
        <taxon>Pseudomonadati</taxon>
        <taxon>Bacteroidota</taxon>
        <taxon>Chitinophagia</taxon>
        <taxon>Chitinophagales</taxon>
        <taxon>Chitinophagaceae</taxon>
        <taxon>Terrimonas</taxon>
    </lineage>
</organism>
<comment type="caution">
    <text evidence="1">The sequence shown here is derived from an EMBL/GenBank/DDBJ whole genome shotgun (WGS) entry which is preliminary data.</text>
</comment>
<keyword evidence="2" id="KW-1185">Reference proteome</keyword>
<evidence type="ECO:0008006" key="3">
    <source>
        <dbReference type="Google" id="ProtNLM"/>
    </source>
</evidence>
<evidence type="ECO:0000313" key="2">
    <source>
        <dbReference type="Proteomes" id="UP001165367"/>
    </source>
</evidence>
<name>A0ABS9KRW9_9BACT</name>
<evidence type="ECO:0000313" key="1">
    <source>
        <dbReference type="EMBL" id="MCG2615076.1"/>
    </source>
</evidence>
<dbReference type="RefSeq" id="WP_237872091.1">
    <property type="nucleotide sequence ID" value="NZ_JAKLTR010000007.1"/>
</dbReference>
<protein>
    <recommendedName>
        <fullName evidence="3">Erythromycin esterase family protein</fullName>
    </recommendedName>
</protein>
<gene>
    <name evidence="1" type="ORF">LZZ85_12325</name>
</gene>
<accession>A0ABS9KRW9</accession>
<reference evidence="1" key="1">
    <citation type="submission" date="2022-01" db="EMBL/GenBank/DDBJ databases">
        <authorList>
            <person name="Jo J.-H."/>
            <person name="Im W.-T."/>
        </authorList>
    </citation>
    <scope>NUCLEOTIDE SEQUENCE</scope>
    <source>
        <strain evidence="1">NA20</strain>
    </source>
</reference>
<dbReference type="SUPFAM" id="SSF159501">
    <property type="entry name" value="EreA/ChaN-like"/>
    <property type="match status" value="1"/>
</dbReference>